<feature type="region of interest" description="Disordered" evidence="10">
    <location>
        <begin position="37"/>
        <end position="56"/>
    </location>
</feature>
<dbReference type="Pfam" id="PF00215">
    <property type="entry name" value="OMPdecase"/>
    <property type="match status" value="1"/>
</dbReference>
<evidence type="ECO:0000313" key="14">
    <source>
        <dbReference type="Proteomes" id="UP000030754"/>
    </source>
</evidence>
<keyword evidence="14" id="KW-1185">Reference proteome</keyword>
<evidence type="ECO:0000256" key="3">
    <source>
        <dbReference type="ARBA" id="ARBA00012321"/>
    </source>
</evidence>
<dbReference type="VEuPathDB" id="ToxoDB:ENH_00043970"/>
<dbReference type="InterPro" id="IPR011060">
    <property type="entry name" value="RibuloseP-bd_barrel"/>
</dbReference>
<keyword evidence="6" id="KW-0665">Pyrimidine biosynthesis</keyword>
<dbReference type="InterPro" id="IPR001754">
    <property type="entry name" value="OMPdeCOase_dom"/>
</dbReference>
<dbReference type="Proteomes" id="UP000030754">
    <property type="component" value="Unassembled WGS sequence"/>
</dbReference>
<evidence type="ECO:0000256" key="11">
    <source>
        <dbReference type="SAM" id="SignalP"/>
    </source>
</evidence>
<proteinExistence type="inferred from homology"/>
<evidence type="ECO:0000256" key="6">
    <source>
        <dbReference type="ARBA" id="ARBA00022975"/>
    </source>
</evidence>
<comment type="catalytic activity">
    <reaction evidence="9">
        <text>orotidine 5'-phosphate + H(+) = UMP + CO2</text>
        <dbReference type="Rhea" id="RHEA:11596"/>
        <dbReference type="ChEBI" id="CHEBI:15378"/>
        <dbReference type="ChEBI" id="CHEBI:16526"/>
        <dbReference type="ChEBI" id="CHEBI:57538"/>
        <dbReference type="ChEBI" id="CHEBI:57865"/>
        <dbReference type="EC" id="4.1.1.23"/>
    </reaction>
</comment>
<evidence type="ECO:0000256" key="2">
    <source>
        <dbReference type="ARBA" id="ARBA00008847"/>
    </source>
</evidence>
<dbReference type="AlphaFoldDB" id="U6MK93"/>
<keyword evidence="13" id="KW-0808">Transferase</keyword>
<reference evidence="13" key="2">
    <citation type="submission" date="2013-10" db="EMBL/GenBank/DDBJ databases">
        <authorList>
            <person name="Aslett M."/>
        </authorList>
    </citation>
    <scope>NUCLEOTIDE SEQUENCE [LARGE SCALE GENOMIC DNA]</scope>
    <source>
        <strain evidence="13">Houghton</strain>
    </source>
</reference>
<evidence type="ECO:0000256" key="4">
    <source>
        <dbReference type="ARBA" id="ARBA00021923"/>
    </source>
</evidence>
<dbReference type="GO" id="GO:0016757">
    <property type="term" value="F:glycosyltransferase activity"/>
    <property type="evidence" value="ECO:0007669"/>
    <property type="project" value="UniProtKB-KW"/>
</dbReference>
<accession>U6MK93</accession>
<feature type="signal peptide" evidence="11">
    <location>
        <begin position="1"/>
        <end position="21"/>
    </location>
</feature>
<keyword evidence="5" id="KW-0210">Decarboxylase</keyword>
<dbReference type="EC" id="4.1.1.23" evidence="3"/>
<dbReference type="PROSITE" id="PS00156">
    <property type="entry name" value="OMPDECASE"/>
    <property type="match status" value="1"/>
</dbReference>
<sequence length="302" mass="29015">MQSSSSLLPLLSGAEPALCLALSPPLWGPPCDVAREGHLGAPSGGPPEAGGAPGGPQGPCKACGEPACICEVQQQLLQALAAAAATGKLHAVLLEMPFYEQFGPKGFKLLERVAQTAHPLPLILDAKRGDIANTAKAYARALFGVLGAAAATVSCYMGRDSIIPFLSFNKSVFVFVECLPAAAAAAAGLAALKGFKPPAAAAAVPAAAAAAVPAAAAAAVDAAAVGAAAKTGQGAAAAAAKTEAAAAAAAAAAPAVAAAAAAADPAAAAAAAAAAAPVAMYEHVAELCSELSAAEGKKTKID</sequence>
<evidence type="ECO:0000256" key="10">
    <source>
        <dbReference type="SAM" id="MobiDB-lite"/>
    </source>
</evidence>
<dbReference type="RefSeq" id="XP_013440865.1">
    <property type="nucleotide sequence ID" value="XM_013585411.1"/>
</dbReference>
<comment type="pathway">
    <text evidence="1">Pyrimidine metabolism; UMP biosynthesis via de novo pathway; UMP from orotate: step 2/2.</text>
</comment>
<keyword evidence="7" id="KW-0456">Lyase</keyword>
<name>U6MK93_9EIME</name>
<dbReference type="UniPathway" id="UPA00070">
    <property type="reaction ID" value="UER00120"/>
</dbReference>
<dbReference type="PANTHER" id="PTHR43375:SF1">
    <property type="entry name" value="OROTIDINE 5'-PHOSPHATE DECARBOXYLASE"/>
    <property type="match status" value="1"/>
</dbReference>
<organism evidence="13 14">
    <name type="scientific">Eimeria necatrix</name>
    <dbReference type="NCBI Taxonomy" id="51315"/>
    <lineage>
        <taxon>Eukaryota</taxon>
        <taxon>Sar</taxon>
        <taxon>Alveolata</taxon>
        <taxon>Apicomplexa</taxon>
        <taxon>Conoidasida</taxon>
        <taxon>Coccidia</taxon>
        <taxon>Eucoccidiorida</taxon>
        <taxon>Eimeriorina</taxon>
        <taxon>Eimeriidae</taxon>
        <taxon>Eimeria</taxon>
    </lineage>
</organism>
<comment type="similarity">
    <text evidence="2">Belongs to the OMP decarboxylase family. Type 2 subfamily.</text>
</comment>
<dbReference type="InterPro" id="IPR013785">
    <property type="entry name" value="Aldolase_TIM"/>
</dbReference>
<dbReference type="GeneID" id="25474554"/>
<evidence type="ECO:0000313" key="13">
    <source>
        <dbReference type="EMBL" id="CDJ63503.1"/>
    </source>
</evidence>
<keyword evidence="11" id="KW-0732">Signal</keyword>
<dbReference type="Gene3D" id="3.20.20.70">
    <property type="entry name" value="Aldolase class I"/>
    <property type="match status" value="1"/>
</dbReference>
<dbReference type="EMBL" id="HG722820">
    <property type="protein sequence ID" value="CDJ63503.1"/>
    <property type="molecule type" value="Genomic_DNA"/>
</dbReference>
<dbReference type="PANTHER" id="PTHR43375">
    <property type="entry name" value="OROTIDINE 5'-PHOSPHATE DECARBOXYLASE"/>
    <property type="match status" value="1"/>
</dbReference>
<evidence type="ECO:0000256" key="1">
    <source>
        <dbReference type="ARBA" id="ARBA00004861"/>
    </source>
</evidence>
<feature type="domain" description="Orotidine 5'-phosphate decarboxylase" evidence="12">
    <location>
        <begin position="94"/>
        <end position="167"/>
    </location>
</feature>
<dbReference type="InterPro" id="IPR018089">
    <property type="entry name" value="OMPdecase_AS"/>
</dbReference>
<evidence type="ECO:0000256" key="5">
    <source>
        <dbReference type="ARBA" id="ARBA00022793"/>
    </source>
</evidence>
<dbReference type="InterPro" id="IPR011995">
    <property type="entry name" value="OMPdecase_type-2"/>
</dbReference>
<evidence type="ECO:0000259" key="12">
    <source>
        <dbReference type="Pfam" id="PF00215"/>
    </source>
</evidence>
<gene>
    <name evidence="13" type="ORF">ENH_00043970</name>
</gene>
<keyword evidence="13" id="KW-0328">Glycosyltransferase</keyword>
<dbReference type="GO" id="GO:0044205">
    <property type="term" value="P:'de novo' UMP biosynthetic process"/>
    <property type="evidence" value="ECO:0007669"/>
    <property type="project" value="UniProtKB-UniPathway"/>
</dbReference>
<feature type="compositionally biased region" description="Gly residues" evidence="10">
    <location>
        <begin position="47"/>
        <end position="56"/>
    </location>
</feature>
<evidence type="ECO:0000256" key="9">
    <source>
        <dbReference type="ARBA" id="ARBA00049157"/>
    </source>
</evidence>
<dbReference type="OrthoDB" id="5553476at2759"/>
<evidence type="ECO:0000256" key="8">
    <source>
        <dbReference type="ARBA" id="ARBA00033428"/>
    </source>
</evidence>
<feature type="chain" id="PRO_5004675799" description="Orotidine 5'-phosphate decarboxylase" evidence="11">
    <location>
        <begin position="22"/>
        <end position="302"/>
    </location>
</feature>
<evidence type="ECO:0000256" key="7">
    <source>
        <dbReference type="ARBA" id="ARBA00023239"/>
    </source>
</evidence>
<protein>
    <recommendedName>
        <fullName evidence="4">Orotidine 5'-phosphate decarboxylase</fullName>
        <ecNumber evidence="3">4.1.1.23</ecNumber>
    </recommendedName>
    <alternativeName>
        <fullName evidence="8">OMP decarboxylase</fullName>
    </alternativeName>
</protein>
<reference evidence="13" key="1">
    <citation type="submission" date="2013-10" db="EMBL/GenBank/DDBJ databases">
        <title>Genomic analysis of the causative agents of coccidiosis in chickens.</title>
        <authorList>
            <person name="Reid A.J."/>
            <person name="Blake D."/>
            <person name="Billington K."/>
            <person name="Browne H."/>
            <person name="Dunn M."/>
            <person name="Hung S."/>
            <person name="Kawahara F."/>
            <person name="Miranda-Saavedra D."/>
            <person name="Mourier T."/>
            <person name="Nagra H."/>
            <person name="Otto T.D."/>
            <person name="Rawlings N."/>
            <person name="Sanchez A."/>
            <person name="Sanders M."/>
            <person name="Subramaniam C."/>
            <person name="Tay Y."/>
            <person name="Dear P."/>
            <person name="Doerig C."/>
            <person name="Gruber A."/>
            <person name="Parkinson J."/>
            <person name="Shirley M."/>
            <person name="Wan K.L."/>
            <person name="Berriman M."/>
            <person name="Tomley F."/>
            <person name="Pain A."/>
        </authorList>
    </citation>
    <scope>NUCLEOTIDE SEQUENCE [LARGE SCALE GENOMIC DNA]</scope>
    <source>
        <strain evidence="13">Houghton</strain>
    </source>
</reference>
<dbReference type="SUPFAM" id="SSF51366">
    <property type="entry name" value="Ribulose-phoshate binding barrel"/>
    <property type="match status" value="1"/>
</dbReference>
<dbReference type="GO" id="GO:0004590">
    <property type="term" value="F:orotidine-5'-phosphate decarboxylase activity"/>
    <property type="evidence" value="ECO:0007669"/>
    <property type="project" value="UniProtKB-EC"/>
</dbReference>
<dbReference type="GO" id="GO:0006207">
    <property type="term" value="P:'de novo' pyrimidine nucleobase biosynthetic process"/>
    <property type="evidence" value="ECO:0007669"/>
    <property type="project" value="InterPro"/>
</dbReference>